<comment type="similarity">
    <text evidence="1 2">Belongs to the CutC family.</text>
</comment>
<dbReference type="GO" id="GO:0005507">
    <property type="term" value="F:copper ion binding"/>
    <property type="evidence" value="ECO:0007669"/>
    <property type="project" value="TreeGrafter"/>
</dbReference>
<comment type="subcellular location">
    <subcellularLocation>
        <location evidence="2">Cytoplasm</location>
    </subcellularLocation>
</comment>
<comment type="caution">
    <text evidence="3">The sequence shown here is derived from an EMBL/GenBank/DDBJ whole genome shotgun (WGS) entry which is preliminary data.</text>
</comment>
<dbReference type="PANTHER" id="PTHR12598">
    <property type="entry name" value="COPPER HOMEOSTASIS PROTEIN CUTC"/>
    <property type="match status" value="1"/>
</dbReference>
<dbReference type="PANTHER" id="PTHR12598:SF0">
    <property type="entry name" value="COPPER HOMEOSTASIS PROTEIN CUTC HOMOLOG"/>
    <property type="match status" value="1"/>
</dbReference>
<dbReference type="Gene3D" id="3.20.20.380">
    <property type="entry name" value="Copper homeostasis (CutC) domain"/>
    <property type="match status" value="1"/>
</dbReference>
<gene>
    <name evidence="2" type="primary">cutC</name>
    <name evidence="3" type="ORF">DFP95_103127</name>
</gene>
<organism evidence="3 4">
    <name type="scientific">Cohnella lupini</name>
    <dbReference type="NCBI Taxonomy" id="1294267"/>
    <lineage>
        <taxon>Bacteria</taxon>
        <taxon>Bacillati</taxon>
        <taxon>Bacillota</taxon>
        <taxon>Bacilli</taxon>
        <taxon>Bacillales</taxon>
        <taxon>Paenibacillaceae</taxon>
        <taxon>Cohnella</taxon>
    </lineage>
</organism>
<dbReference type="EMBL" id="QRDY01000003">
    <property type="protein sequence ID" value="RED63886.1"/>
    <property type="molecule type" value="Genomic_DNA"/>
</dbReference>
<protein>
    <recommendedName>
        <fullName evidence="2">PF03932 family protein CutC</fullName>
    </recommendedName>
</protein>
<dbReference type="Pfam" id="PF03932">
    <property type="entry name" value="CutC"/>
    <property type="match status" value="1"/>
</dbReference>
<keyword evidence="2" id="KW-0963">Cytoplasm</keyword>
<keyword evidence="4" id="KW-1185">Reference proteome</keyword>
<evidence type="ECO:0000313" key="3">
    <source>
        <dbReference type="EMBL" id="RED63886.1"/>
    </source>
</evidence>
<name>A0A3D9IRZ8_9BACL</name>
<evidence type="ECO:0000256" key="2">
    <source>
        <dbReference type="HAMAP-Rule" id="MF_00795"/>
    </source>
</evidence>
<proteinExistence type="inferred from homology"/>
<comment type="caution">
    <text evidence="2">Once thought to be involved in copper homeostasis, experiments in E.coli have shown this is not the case.</text>
</comment>
<reference evidence="3 4" key="1">
    <citation type="submission" date="2018-07" db="EMBL/GenBank/DDBJ databases">
        <title>Genomic Encyclopedia of Type Strains, Phase III (KMG-III): the genomes of soil and plant-associated and newly described type strains.</title>
        <authorList>
            <person name="Whitman W."/>
        </authorList>
    </citation>
    <scope>NUCLEOTIDE SEQUENCE [LARGE SCALE GENOMIC DNA]</scope>
    <source>
        <strain evidence="3 4">CECT 8236</strain>
    </source>
</reference>
<dbReference type="OrthoDB" id="9815677at2"/>
<dbReference type="AlphaFoldDB" id="A0A3D9IRZ8"/>
<dbReference type="HAMAP" id="MF_00795">
    <property type="entry name" value="CutC"/>
    <property type="match status" value="1"/>
</dbReference>
<dbReference type="InterPro" id="IPR036822">
    <property type="entry name" value="CutC-like_dom_sf"/>
</dbReference>
<dbReference type="RefSeq" id="WP_115991996.1">
    <property type="nucleotide sequence ID" value="NZ_QRDY01000003.1"/>
</dbReference>
<sequence length="230" mass="24756">MILEVIATSLQDAVQAEDNGADRLELITSYAEGGLTPNIGLVEQIVRAISIPVHVMVRPHSRTFVYDRYDIDTMTADIKAISSIGAAGVVLGPLTSEGNIDQRSLEALLSFAGTMNVTFHRAFDELEDQVAGLRILQGYSQINRVLTSGGIKSALEAIPEIRRLVEEADGSSLTILAGSGLKVEGILSFIEQTKVKEVHFGSAVRFNGSGLEPIDCLKLRTLAGILHEKV</sequence>
<dbReference type="GO" id="GO:0005737">
    <property type="term" value="C:cytoplasm"/>
    <property type="evidence" value="ECO:0007669"/>
    <property type="project" value="UniProtKB-SubCell"/>
</dbReference>
<evidence type="ECO:0000256" key="1">
    <source>
        <dbReference type="ARBA" id="ARBA00007768"/>
    </source>
</evidence>
<accession>A0A3D9IRZ8</accession>
<dbReference type="Proteomes" id="UP000256869">
    <property type="component" value="Unassembled WGS sequence"/>
</dbReference>
<evidence type="ECO:0000313" key="4">
    <source>
        <dbReference type="Proteomes" id="UP000256869"/>
    </source>
</evidence>
<dbReference type="InterPro" id="IPR005627">
    <property type="entry name" value="CutC-like"/>
</dbReference>
<dbReference type="SUPFAM" id="SSF110395">
    <property type="entry name" value="CutC-like"/>
    <property type="match status" value="1"/>
</dbReference>